<feature type="repeat" description="WD" evidence="16">
    <location>
        <begin position="1718"/>
        <end position="1749"/>
    </location>
</feature>
<dbReference type="PROSITE" id="PS50011">
    <property type="entry name" value="PROTEIN_KINASE_DOM"/>
    <property type="match status" value="1"/>
</dbReference>
<dbReference type="InterPro" id="IPR035837">
    <property type="entry name" value="ABL_SH2"/>
</dbReference>
<protein>
    <recommendedName>
        <fullName evidence="3">non-specific protein-tyrosine kinase</fullName>
        <ecNumber evidence="3">2.7.10.2</ecNumber>
    </recommendedName>
</protein>
<keyword evidence="5" id="KW-0808">Transferase</keyword>
<keyword evidence="4 15" id="KW-0728">SH3 domain</keyword>
<dbReference type="GO" id="GO:0004715">
    <property type="term" value="F:non-membrane spanning protein tyrosine kinase activity"/>
    <property type="evidence" value="ECO:0007669"/>
    <property type="project" value="UniProtKB-EC"/>
</dbReference>
<keyword evidence="10 14" id="KW-0727">SH2 domain</keyword>
<feature type="region of interest" description="Disordered" evidence="18">
    <location>
        <begin position="679"/>
        <end position="710"/>
    </location>
</feature>
<keyword evidence="11" id="KW-0829">Tyrosine-protein kinase</keyword>
<keyword evidence="12" id="KW-0687">Ribonucleoprotein</keyword>
<dbReference type="SMART" id="SM00252">
    <property type="entry name" value="SH2"/>
    <property type="match status" value="1"/>
</dbReference>
<dbReference type="InterPro" id="IPR008266">
    <property type="entry name" value="Tyr_kinase_AS"/>
</dbReference>
<dbReference type="Gene3D" id="2.30.30.40">
    <property type="entry name" value="SH3 Domains"/>
    <property type="match status" value="1"/>
</dbReference>
<evidence type="ECO:0000256" key="16">
    <source>
        <dbReference type="PROSITE-ProRule" id="PRU00221"/>
    </source>
</evidence>
<dbReference type="InterPro" id="IPR011009">
    <property type="entry name" value="Kinase-like_dom_sf"/>
</dbReference>
<feature type="compositionally biased region" description="Polar residues" evidence="18">
    <location>
        <begin position="1548"/>
        <end position="1557"/>
    </location>
</feature>
<feature type="region of interest" description="Disordered" evidence="18">
    <location>
        <begin position="1003"/>
        <end position="1056"/>
    </location>
</feature>
<dbReference type="PROSITE" id="PS50001">
    <property type="entry name" value="SH2"/>
    <property type="match status" value="1"/>
</dbReference>
<feature type="compositionally biased region" description="Low complexity" evidence="18">
    <location>
        <begin position="1623"/>
        <end position="1634"/>
    </location>
</feature>
<evidence type="ECO:0000256" key="11">
    <source>
        <dbReference type="ARBA" id="ARBA00023137"/>
    </source>
</evidence>
<dbReference type="PROSITE" id="PS50294">
    <property type="entry name" value="WD_REPEATS_REGION"/>
    <property type="match status" value="3"/>
</dbReference>
<evidence type="ECO:0000256" key="13">
    <source>
        <dbReference type="ARBA" id="ARBA00051245"/>
    </source>
</evidence>
<dbReference type="Pfam" id="PF00400">
    <property type="entry name" value="WD40"/>
    <property type="match status" value="4"/>
</dbReference>
<comment type="catalytic activity">
    <reaction evidence="13">
        <text>L-tyrosyl-[protein] + ATP = O-phospho-L-tyrosyl-[protein] + ADP + H(+)</text>
        <dbReference type="Rhea" id="RHEA:10596"/>
        <dbReference type="Rhea" id="RHEA-COMP:10136"/>
        <dbReference type="Rhea" id="RHEA-COMP:20101"/>
        <dbReference type="ChEBI" id="CHEBI:15378"/>
        <dbReference type="ChEBI" id="CHEBI:30616"/>
        <dbReference type="ChEBI" id="CHEBI:46858"/>
        <dbReference type="ChEBI" id="CHEBI:61978"/>
        <dbReference type="ChEBI" id="CHEBI:456216"/>
        <dbReference type="EC" id="2.7.10.2"/>
    </reaction>
</comment>
<evidence type="ECO:0000256" key="6">
    <source>
        <dbReference type="ARBA" id="ARBA00022741"/>
    </source>
</evidence>
<dbReference type="SMART" id="SM00320">
    <property type="entry name" value="WD40"/>
    <property type="match status" value="6"/>
</dbReference>
<dbReference type="SUPFAM" id="SSF50978">
    <property type="entry name" value="WD40 repeat-like"/>
    <property type="match status" value="1"/>
</dbReference>
<keyword evidence="16" id="KW-0853">WD repeat</keyword>
<feature type="region of interest" description="Disordered" evidence="18">
    <location>
        <begin position="1537"/>
        <end position="1569"/>
    </location>
</feature>
<dbReference type="Gene3D" id="1.10.510.10">
    <property type="entry name" value="Transferase(Phosphotransferase) domain 1"/>
    <property type="match status" value="1"/>
</dbReference>
<dbReference type="Pfam" id="PF07714">
    <property type="entry name" value="PK_Tyr_Ser-Thr"/>
    <property type="match status" value="1"/>
</dbReference>
<feature type="region of interest" description="Disordered" evidence="18">
    <location>
        <begin position="1669"/>
        <end position="1692"/>
    </location>
</feature>
<dbReference type="PRINTS" id="PR00109">
    <property type="entry name" value="TYRKINASE"/>
</dbReference>
<dbReference type="InterPro" id="IPR036860">
    <property type="entry name" value="SH2_dom_sf"/>
</dbReference>
<dbReference type="FunFam" id="1.10.510.10:FF:000554">
    <property type="entry name" value="Predicted protein"/>
    <property type="match status" value="1"/>
</dbReference>
<dbReference type="EC" id="2.7.10.2" evidence="3"/>
<feature type="region of interest" description="Disordered" evidence="18">
    <location>
        <begin position="1"/>
        <end position="37"/>
    </location>
</feature>
<feature type="compositionally biased region" description="Pro residues" evidence="18">
    <location>
        <begin position="813"/>
        <end position="823"/>
    </location>
</feature>
<dbReference type="Gene3D" id="3.30.505.10">
    <property type="entry name" value="SH2 domain"/>
    <property type="match status" value="1"/>
</dbReference>
<evidence type="ECO:0000256" key="1">
    <source>
        <dbReference type="ARBA" id="ARBA00004419"/>
    </source>
</evidence>
<dbReference type="Pfam" id="PF00253">
    <property type="entry name" value="Ribosomal_S14"/>
    <property type="match status" value="1"/>
</dbReference>
<feature type="repeat" description="WD" evidence="16">
    <location>
        <begin position="1878"/>
        <end position="1910"/>
    </location>
</feature>
<feature type="region of interest" description="Disordered" evidence="18">
    <location>
        <begin position="968"/>
        <end position="987"/>
    </location>
</feature>
<comment type="subcellular location">
    <subcellularLocation>
        <location evidence="1">Cytoplasmic vesicle</location>
        <location evidence="1">Autophagosome</location>
    </subcellularLocation>
</comment>
<name>A0A5S6R0N9_TRIMR</name>
<feature type="compositionally biased region" description="Polar residues" evidence="18">
    <location>
        <begin position="1003"/>
        <end position="1018"/>
    </location>
</feature>
<evidence type="ECO:0000256" key="9">
    <source>
        <dbReference type="ARBA" id="ARBA00022980"/>
    </source>
</evidence>
<dbReference type="InterPro" id="IPR017441">
    <property type="entry name" value="Protein_kinase_ATP_BS"/>
</dbReference>
<dbReference type="FunFam" id="3.30.505.10:FF:000004">
    <property type="entry name" value="Tyrosine-protein kinase"/>
    <property type="match status" value="1"/>
</dbReference>
<feature type="compositionally biased region" description="Low complexity" evidence="18">
    <location>
        <begin position="776"/>
        <end position="808"/>
    </location>
</feature>
<dbReference type="InterPro" id="IPR001245">
    <property type="entry name" value="Ser-Thr/Tyr_kinase_cat_dom"/>
</dbReference>
<dbReference type="InterPro" id="IPR015943">
    <property type="entry name" value="WD40/YVTN_repeat-like_dom_sf"/>
</dbReference>
<evidence type="ECO:0000313" key="23">
    <source>
        <dbReference type="WBParaSite" id="TMUE_3000012879.1"/>
    </source>
</evidence>
<feature type="repeat" description="WD" evidence="16">
    <location>
        <begin position="1838"/>
        <end position="1878"/>
    </location>
</feature>
<dbReference type="GO" id="GO:0005840">
    <property type="term" value="C:ribosome"/>
    <property type="evidence" value="ECO:0007669"/>
    <property type="project" value="UniProtKB-KW"/>
</dbReference>
<feature type="compositionally biased region" description="Low complexity" evidence="18">
    <location>
        <begin position="680"/>
        <end position="690"/>
    </location>
</feature>
<dbReference type="FunFam" id="3.30.200.20:FF:000037">
    <property type="entry name" value="Tyrosine-protein kinase"/>
    <property type="match status" value="1"/>
</dbReference>
<dbReference type="PROSITE" id="PS00109">
    <property type="entry name" value="PROTEIN_KINASE_TYR"/>
    <property type="match status" value="1"/>
</dbReference>
<dbReference type="GO" id="GO:1990904">
    <property type="term" value="C:ribonucleoprotein complex"/>
    <property type="evidence" value="ECO:0007669"/>
    <property type="project" value="UniProtKB-KW"/>
</dbReference>
<dbReference type="GO" id="GO:0003735">
    <property type="term" value="F:structural constituent of ribosome"/>
    <property type="evidence" value="ECO:0007669"/>
    <property type="project" value="InterPro"/>
</dbReference>
<dbReference type="SUPFAM" id="SSF55550">
    <property type="entry name" value="SH2 domain"/>
    <property type="match status" value="1"/>
</dbReference>
<dbReference type="CDD" id="cd09935">
    <property type="entry name" value="SH2_ABL"/>
    <property type="match status" value="1"/>
</dbReference>
<dbReference type="InterPro" id="IPR020635">
    <property type="entry name" value="Tyr_kinase_cat_dom"/>
</dbReference>
<evidence type="ECO:0000256" key="3">
    <source>
        <dbReference type="ARBA" id="ARBA00011903"/>
    </source>
</evidence>
<dbReference type="SMART" id="SM00326">
    <property type="entry name" value="SH3"/>
    <property type="match status" value="1"/>
</dbReference>
<feature type="region of interest" description="Disordered" evidence="18">
    <location>
        <begin position="776"/>
        <end position="829"/>
    </location>
</feature>
<evidence type="ECO:0000259" key="20">
    <source>
        <dbReference type="PROSITE" id="PS50002"/>
    </source>
</evidence>
<dbReference type="InterPro" id="IPR001452">
    <property type="entry name" value="SH3_domain"/>
</dbReference>
<dbReference type="GO" id="GO:0005524">
    <property type="term" value="F:ATP binding"/>
    <property type="evidence" value="ECO:0007669"/>
    <property type="project" value="UniProtKB-UniRule"/>
</dbReference>
<keyword evidence="7" id="KW-0418">Kinase</keyword>
<feature type="domain" description="SH2" evidence="19">
    <location>
        <begin position="200"/>
        <end position="290"/>
    </location>
</feature>
<dbReference type="SUPFAM" id="SSF50044">
    <property type="entry name" value="SH3-domain"/>
    <property type="match status" value="1"/>
</dbReference>
<dbReference type="Proteomes" id="UP000046395">
    <property type="component" value="Unassembled WGS sequence"/>
</dbReference>
<dbReference type="InterPro" id="IPR036028">
    <property type="entry name" value="SH3-like_dom_sf"/>
</dbReference>
<feature type="repeat" description="WD" evidence="16">
    <location>
        <begin position="2026"/>
        <end position="2055"/>
    </location>
</feature>
<dbReference type="PROSITE" id="PS50002">
    <property type="entry name" value="SH3"/>
    <property type="match status" value="1"/>
</dbReference>
<keyword evidence="6 17" id="KW-0547">Nucleotide-binding</keyword>
<dbReference type="Pfam" id="PF00018">
    <property type="entry name" value="SH3_1"/>
    <property type="match status" value="1"/>
</dbReference>
<evidence type="ECO:0000313" key="22">
    <source>
        <dbReference type="Proteomes" id="UP000046395"/>
    </source>
</evidence>
<feature type="domain" description="Protein kinase" evidence="21">
    <location>
        <begin position="317"/>
        <end position="568"/>
    </location>
</feature>
<evidence type="ECO:0000256" key="10">
    <source>
        <dbReference type="ARBA" id="ARBA00022999"/>
    </source>
</evidence>
<feature type="compositionally biased region" description="Polar residues" evidence="18">
    <location>
        <begin position="75"/>
        <end position="88"/>
    </location>
</feature>
<dbReference type="InterPro" id="IPR001680">
    <property type="entry name" value="WD40_rpt"/>
</dbReference>
<dbReference type="InterPro" id="IPR036322">
    <property type="entry name" value="WD40_repeat_dom_sf"/>
</dbReference>
<evidence type="ECO:0000256" key="12">
    <source>
        <dbReference type="ARBA" id="ARBA00023274"/>
    </source>
</evidence>
<feature type="compositionally biased region" description="Basic and acidic residues" evidence="18">
    <location>
        <begin position="1032"/>
        <end position="1050"/>
    </location>
</feature>
<dbReference type="Gene3D" id="3.30.200.20">
    <property type="entry name" value="Phosphorylase Kinase, domain 1"/>
    <property type="match status" value="1"/>
</dbReference>
<dbReference type="InterPro" id="IPR000980">
    <property type="entry name" value="SH2"/>
</dbReference>
<evidence type="ECO:0000259" key="19">
    <source>
        <dbReference type="PROSITE" id="PS50001"/>
    </source>
</evidence>
<keyword evidence="8 17" id="KW-0067">ATP-binding</keyword>
<keyword evidence="22" id="KW-1185">Reference proteome</keyword>
<evidence type="ECO:0000256" key="4">
    <source>
        <dbReference type="ARBA" id="ARBA00022443"/>
    </source>
</evidence>
<dbReference type="InterPro" id="IPR000719">
    <property type="entry name" value="Prot_kinase_dom"/>
</dbReference>
<evidence type="ECO:0000256" key="14">
    <source>
        <dbReference type="PROSITE-ProRule" id="PRU00191"/>
    </source>
</evidence>
<dbReference type="GO" id="GO:0006412">
    <property type="term" value="P:translation"/>
    <property type="evidence" value="ECO:0007669"/>
    <property type="project" value="InterPro"/>
</dbReference>
<feature type="region of interest" description="Disordered" evidence="18">
    <location>
        <begin position="1618"/>
        <end position="1650"/>
    </location>
</feature>
<sequence length="2230" mass="249553">MGAKAGKPAQCSTERLFRRPSSQPLFDANHLGSEQEFPGSYEGPLEVLQCPSGRLSVAAMSQSVLPAIDSIDNSSTDAQQEQWSSGESSARDGHWSSSADADSQNACAIRSLNEIRFIALFDFFGFGSDQLTLRKGDHVRVLYYHESGDWCRAEIIRLKRDDLKASTGSHALTGKRVPGRIGWVPSAYIAPVNSLEKHTWYHGKISRGEAEYLLSSGINGSFLVRESESCPGQISVSLRYEGRVYHYRLNEDSDGKLYITADRRFSSLAQLVHFHSREAEGLACSLLYPAPKKDIPSCAFSLSPSQPDEWEVDRTEVVMKQRLGGGQYGDVYEAYWKRFNRSVAVKTLKEDSMALTEFLSEATIMKDLRHKNLVQLLGVCSQEPPFYIITEFMVNGNLLDYLRNCSREEGTPAVLMYMASQICSGMAYLEARNYIHRDLAARNCLVGERHIVKIADFGLARYMREETYTARAGAKFPIKWTAPEGLAYNTFSTKSDVWAFGVLLWEIATYGKTPYPGVEFSEVYTLLEKGFRMECPAGCPPSAYELMLHCWRWDAADRPTFSEISIALEGMSSTAASANKQQRNCFSGQTSPPVLEQRMELKSFNRGTSASPLSASSKGLVRKEGACHNFDNAISDFTGNFADDEAASCEVLRSFSACRPSDKKGGRNATFNSNVAVVKSTSGSTNSTRSRYLRSKNSSFDERSSSRGTPFYADHLHEQMMRQVVGHFGTIPKSNKIDAYFDSLSEEAPATTSSAGYHREALKDVNLDELAVGSSSSLSSSVFGSDSISPRKLSSAQQSASNSPSGSSRKPKPPGSGCPPPKPPLRRLDHRLHPIQNGMPSFARSKSSYSIKSFSSAFCQHKLANKRPDGNLLRNRSEVDILGPISPVPTNPVDSVFHVEEACQTDDLATGWKRVQSSPRCAGSTTMPNHRSAIAKHFRNVAEPSPPVKSYSQSFANELHDTIRSLRHVPLNNGTSPKHESFSPGATSCGEIVERAKIRQLKKSSTLPAQGSFDNAPSSKEKLPCSSAQEKAVVRKEDEHISTDQDRSDSSRSSLQEDLLKTSFHKPSGQRLSYAGCLQDSPDNKGRCSFLFKLPKAVIRPAVPPRQSVLGKSSYPAKSKVMKECPAEVVPNRTGVAFDNYDFNCANLMESTKESDEKFFDATEGKLGISNEECTGEVFSILLGICLTTVTLFTLYNALVICIWTYVKTLLKYTGFLGSCRNLGTMEESSDSDEEYFDAKPEIRAVEVDETESKRSFRSFVVATSSTGLPVEPSYEFNRYLRKLVPMDMFPSLEELDADFSNSKQKLKEKCNEHDILLADASIDSLKKQLLRQTQSDSLPRCTVTGVDWINGNGQKNLYGKMFPSMPFQTSLRRSESAQSPIGSRWSKDGLVSTRMCTSANNSRNSTIERAFAAECWSQGAPTLPCCGYSSHCGEYPYENLIAVRRKFSSAEMEIDALTSEFARTFRSTVSKRDACLEGDTGNRELAKVSDEKPASLNMPDIIKSNCLTENLSDAHCQPLPVRPPRLRKMERMAKRLHDSRTDGSGYIATTNPSTSVRPVPAPPKECSVSADGEAFSRFLGHRVGGGKEGVFSKKEHLPEGLNPLSLQMMRLTEKNADRFDSESASSGGSTSVGQEEEDSQSVTSHKSNLRVAVRRKMRTMWQLADGVRQQFSGKEESSHSEDEEPAGEGNRVTQVRVSHHNKGPFYFDQLKLVQDLSKFHFGAVWCTNFSDCGQLLATAGQDSVIRIWVLKSSFKHFSDMRARYCSKRDESLSNPPSRENSFISQEEGKSLIEDEKLSSRLAATSDEGEKRQHGTSSPINSADDIWAPFMPNPLCSFRGHSSDVLDICWSKSYFVLSSSMDRTVRLWHISRLECLCRFQHCDFVTSIAFSVKDDRYFVSGSLDGKIRLWLIPEKKVVTWNELDDGQLVTAITFVKNGELVAVGTNNGRCIFYTSDKLAYHAQIDLRRYGFKRHIMCKITGLDAYHDKLLITCNDSRIRLYDVRDLTLVCKYRGFTNRSSQIRARFSHNGQFIITGSEDCMVYLWKTRLDSNTLSLPGRKDRSRHWESIKAHHSVVTSALFAPKPDQMMKTSEIAGRNCCLFLWTQNRYSEGDTVVRLDWWNSGQRHTSWAKWGMLRDWRRRRLVAQHEDIRLRMRSIMKNDILPAAIKQEMFHEMKSLPRYCDPKYLKNTCQMTARRRGNVTRYRLSRFIFRDMADHGKLSGVIRAKWS</sequence>
<evidence type="ECO:0000256" key="8">
    <source>
        <dbReference type="ARBA" id="ARBA00022840"/>
    </source>
</evidence>
<dbReference type="STRING" id="70415.A0A5S6R0N9"/>
<organism evidence="22 23">
    <name type="scientific">Trichuris muris</name>
    <name type="common">Mouse whipworm</name>
    <dbReference type="NCBI Taxonomy" id="70415"/>
    <lineage>
        <taxon>Eukaryota</taxon>
        <taxon>Metazoa</taxon>
        <taxon>Ecdysozoa</taxon>
        <taxon>Nematoda</taxon>
        <taxon>Enoplea</taxon>
        <taxon>Dorylaimia</taxon>
        <taxon>Trichinellida</taxon>
        <taxon>Trichuridae</taxon>
        <taxon>Trichuris</taxon>
    </lineage>
</organism>
<dbReference type="PROSITE" id="PS50082">
    <property type="entry name" value="WD_REPEATS_2"/>
    <property type="match status" value="4"/>
</dbReference>
<dbReference type="WBParaSite" id="TMUE_3000012879.1">
    <property type="protein sequence ID" value="TMUE_3000012879.1"/>
    <property type="gene ID" value="WBGene00293300"/>
</dbReference>
<dbReference type="SMART" id="SM00219">
    <property type="entry name" value="TyrKc"/>
    <property type="match status" value="1"/>
</dbReference>
<dbReference type="GO" id="GO:0005776">
    <property type="term" value="C:autophagosome"/>
    <property type="evidence" value="ECO:0007669"/>
    <property type="project" value="UniProtKB-SubCell"/>
</dbReference>
<evidence type="ECO:0000256" key="15">
    <source>
        <dbReference type="PROSITE-ProRule" id="PRU00192"/>
    </source>
</evidence>
<evidence type="ECO:0000256" key="17">
    <source>
        <dbReference type="PROSITE-ProRule" id="PRU10141"/>
    </source>
</evidence>
<dbReference type="InterPro" id="IPR001209">
    <property type="entry name" value="Ribosomal_uS14"/>
</dbReference>
<dbReference type="Gene3D" id="2.130.10.10">
    <property type="entry name" value="YVTN repeat-like/Quinoprotein amine dehydrogenase"/>
    <property type="match status" value="1"/>
</dbReference>
<dbReference type="PANTHER" id="PTHR24418">
    <property type="entry name" value="TYROSINE-PROTEIN KINASE"/>
    <property type="match status" value="1"/>
</dbReference>
<dbReference type="PRINTS" id="PR00401">
    <property type="entry name" value="SH2DOMAIN"/>
</dbReference>
<dbReference type="SUPFAM" id="SSF56112">
    <property type="entry name" value="Protein kinase-like (PK-like)"/>
    <property type="match status" value="1"/>
</dbReference>
<proteinExistence type="inferred from homology"/>
<feature type="binding site" evidence="17">
    <location>
        <position position="346"/>
    </location>
    <ligand>
        <name>ATP</name>
        <dbReference type="ChEBI" id="CHEBI:30616"/>
    </ligand>
</feature>
<feature type="region of interest" description="Disordered" evidence="18">
    <location>
        <begin position="75"/>
        <end position="100"/>
    </location>
</feature>
<dbReference type="InterPro" id="IPR050198">
    <property type="entry name" value="Non-receptor_tyrosine_kinases"/>
</dbReference>
<dbReference type="Gene3D" id="1.10.287.1480">
    <property type="match status" value="1"/>
</dbReference>
<dbReference type="Pfam" id="PF00017">
    <property type="entry name" value="SH2"/>
    <property type="match status" value="1"/>
</dbReference>
<dbReference type="PROSITE" id="PS00107">
    <property type="entry name" value="PROTEIN_KINASE_ATP"/>
    <property type="match status" value="1"/>
</dbReference>
<evidence type="ECO:0000256" key="2">
    <source>
        <dbReference type="ARBA" id="ARBA00009083"/>
    </source>
</evidence>
<evidence type="ECO:0000256" key="18">
    <source>
        <dbReference type="SAM" id="MobiDB-lite"/>
    </source>
</evidence>
<comment type="similarity">
    <text evidence="2">Belongs to the universal ribosomal protein uS14 family.</text>
</comment>
<reference evidence="23" key="1">
    <citation type="submission" date="2019-12" db="UniProtKB">
        <authorList>
            <consortium name="WormBaseParasite"/>
        </authorList>
    </citation>
    <scope>IDENTIFICATION</scope>
</reference>
<accession>A0A5S6R0N9</accession>
<evidence type="ECO:0000259" key="21">
    <source>
        <dbReference type="PROSITE" id="PS50011"/>
    </source>
</evidence>
<evidence type="ECO:0000256" key="7">
    <source>
        <dbReference type="ARBA" id="ARBA00022777"/>
    </source>
</evidence>
<dbReference type="SUPFAM" id="SSF57716">
    <property type="entry name" value="Glucocorticoid receptor-like (DNA-binding domain)"/>
    <property type="match status" value="1"/>
</dbReference>
<evidence type="ECO:0000256" key="5">
    <source>
        <dbReference type="ARBA" id="ARBA00022679"/>
    </source>
</evidence>
<keyword evidence="9" id="KW-0689">Ribosomal protein</keyword>
<feature type="domain" description="SH3" evidence="20">
    <location>
        <begin position="112"/>
        <end position="194"/>
    </location>
</feature>